<proteinExistence type="predicted"/>
<gene>
    <name evidence="1" type="ORF">FRZ06_20490</name>
</gene>
<organism evidence="1 2">
    <name type="scientific">Anoxybacterium hadale</name>
    <dbReference type="NCBI Taxonomy" id="3408580"/>
    <lineage>
        <taxon>Bacteria</taxon>
        <taxon>Bacillati</taxon>
        <taxon>Bacillota</taxon>
        <taxon>Clostridia</taxon>
        <taxon>Peptostreptococcales</taxon>
        <taxon>Anaerovoracaceae</taxon>
        <taxon>Anoxybacterium</taxon>
    </lineage>
</organism>
<protein>
    <submittedName>
        <fullName evidence="1">NUDIX domain-containing protein</fullName>
    </submittedName>
</protein>
<dbReference type="Proteomes" id="UP000594014">
    <property type="component" value="Chromosome"/>
</dbReference>
<dbReference type="EMBL" id="CP042469">
    <property type="protein sequence ID" value="QOX65562.1"/>
    <property type="molecule type" value="Genomic_DNA"/>
</dbReference>
<reference evidence="1" key="1">
    <citation type="submission" date="2019-08" db="EMBL/GenBank/DDBJ databases">
        <title>Genome sequence of Clostridiales bacterium MT110.</title>
        <authorList>
            <person name="Cao J."/>
        </authorList>
    </citation>
    <scope>NUCLEOTIDE SEQUENCE</scope>
    <source>
        <strain evidence="1">MT110</strain>
    </source>
</reference>
<name>A0ACD1AGE8_9FIRM</name>
<keyword evidence="2" id="KW-1185">Reference proteome</keyword>
<accession>A0ACD1AGE8</accession>
<evidence type="ECO:0000313" key="1">
    <source>
        <dbReference type="EMBL" id="QOX65562.1"/>
    </source>
</evidence>
<sequence>MELLDIVDEKGNPTGKTVEREIAHRQGILHRTSHVWVMRKIKGKTQVLLQRRSVNKDSFPGCYDISSAGHIPAGDEFLESALRELEEELGIIAKPKELIYCGQRRFEFRQWFHGHEFWDNQVSNIYALRRNIKASALIIQEAEIEAVQWMDLDQCINMVKSGTVPHCIWIEELEMISSIHSK</sequence>
<evidence type="ECO:0000313" key="2">
    <source>
        <dbReference type="Proteomes" id="UP000594014"/>
    </source>
</evidence>